<protein>
    <submittedName>
        <fullName evidence="7">LysE family translocator</fullName>
    </submittedName>
</protein>
<keyword evidence="2" id="KW-1003">Cell membrane</keyword>
<dbReference type="PANTHER" id="PTHR30086:SF20">
    <property type="entry name" value="ARGININE EXPORTER PROTEIN ARGO-RELATED"/>
    <property type="match status" value="1"/>
</dbReference>
<evidence type="ECO:0000256" key="5">
    <source>
        <dbReference type="ARBA" id="ARBA00023136"/>
    </source>
</evidence>
<dbReference type="RefSeq" id="WP_173124812.1">
    <property type="nucleotide sequence ID" value="NZ_JABRWJ010000005.1"/>
</dbReference>
<feature type="transmembrane region" description="Helical" evidence="6">
    <location>
        <begin position="194"/>
        <end position="215"/>
    </location>
</feature>
<gene>
    <name evidence="7" type="ORF">HLB44_17410</name>
</gene>
<keyword evidence="5 6" id="KW-0472">Membrane</keyword>
<evidence type="ECO:0000256" key="4">
    <source>
        <dbReference type="ARBA" id="ARBA00022989"/>
    </source>
</evidence>
<evidence type="ECO:0000256" key="6">
    <source>
        <dbReference type="SAM" id="Phobius"/>
    </source>
</evidence>
<reference evidence="7 8" key="1">
    <citation type="submission" date="2020-05" db="EMBL/GenBank/DDBJ databases">
        <title>Aquincola sp. isolate from soil.</title>
        <authorList>
            <person name="Han J."/>
            <person name="Kim D.-U."/>
        </authorList>
    </citation>
    <scope>NUCLEOTIDE SEQUENCE [LARGE SCALE GENOMIC DNA]</scope>
    <source>
        <strain evidence="7 8">S2</strain>
    </source>
</reference>
<evidence type="ECO:0000256" key="1">
    <source>
        <dbReference type="ARBA" id="ARBA00004651"/>
    </source>
</evidence>
<dbReference type="InterPro" id="IPR001123">
    <property type="entry name" value="LeuE-type"/>
</dbReference>
<evidence type="ECO:0000256" key="2">
    <source>
        <dbReference type="ARBA" id="ARBA00022475"/>
    </source>
</evidence>
<dbReference type="Pfam" id="PF01810">
    <property type="entry name" value="LysE"/>
    <property type="match status" value="1"/>
</dbReference>
<dbReference type="PANTHER" id="PTHR30086">
    <property type="entry name" value="ARGININE EXPORTER PROTEIN ARGO"/>
    <property type="match status" value="1"/>
</dbReference>
<keyword evidence="8" id="KW-1185">Reference proteome</keyword>
<dbReference type="PIRSF" id="PIRSF006324">
    <property type="entry name" value="LeuE"/>
    <property type="match status" value="1"/>
</dbReference>
<feature type="transmembrane region" description="Helical" evidence="6">
    <location>
        <begin position="155"/>
        <end position="182"/>
    </location>
</feature>
<dbReference type="EMBL" id="JABRWJ010000005">
    <property type="protein sequence ID" value="NRF68773.1"/>
    <property type="molecule type" value="Genomic_DNA"/>
</dbReference>
<sequence>MLLLDGIHDLPLFIAAGLLLNITPGADIALIAARSGAQGFRAGAAAALGVGAGCMLHAAAAALGLSALLAGSATAFDVIRWIGAAYLVWLGISMLRTKSTSGGDSAAVASVPPARFGRVFLQGFLTNALNPKVALFFLAFVPQFIAAGTPHKAQAFLVLGLIFNINGTLVNLGFAWGIAVLRARLAGGSGRCRWTLWLTRGVGALFVALGLRLGLAESPVR</sequence>
<evidence type="ECO:0000313" key="8">
    <source>
        <dbReference type="Proteomes" id="UP000737171"/>
    </source>
</evidence>
<dbReference type="Proteomes" id="UP000737171">
    <property type="component" value="Unassembled WGS sequence"/>
</dbReference>
<accession>A0ABX2EJJ1</accession>
<comment type="subcellular location">
    <subcellularLocation>
        <location evidence="1">Cell membrane</location>
        <topology evidence="1">Multi-pass membrane protein</topology>
    </subcellularLocation>
</comment>
<feature type="transmembrane region" description="Helical" evidence="6">
    <location>
        <begin position="45"/>
        <end position="72"/>
    </location>
</feature>
<evidence type="ECO:0000256" key="3">
    <source>
        <dbReference type="ARBA" id="ARBA00022692"/>
    </source>
</evidence>
<feature type="transmembrane region" description="Helical" evidence="6">
    <location>
        <begin position="12"/>
        <end position="33"/>
    </location>
</feature>
<feature type="transmembrane region" description="Helical" evidence="6">
    <location>
        <begin position="78"/>
        <end position="95"/>
    </location>
</feature>
<name>A0ABX2EJJ1_9BURK</name>
<keyword evidence="3 6" id="KW-0812">Transmembrane</keyword>
<organism evidence="7 8">
    <name type="scientific">Pseudaquabacterium terrae</name>
    <dbReference type="NCBI Taxonomy" id="2732868"/>
    <lineage>
        <taxon>Bacteria</taxon>
        <taxon>Pseudomonadati</taxon>
        <taxon>Pseudomonadota</taxon>
        <taxon>Betaproteobacteria</taxon>
        <taxon>Burkholderiales</taxon>
        <taxon>Sphaerotilaceae</taxon>
        <taxon>Pseudaquabacterium</taxon>
    </lineage>
</organism>
<keyword evidence="4 6" id="KW-1133">Transmembrane helix</keyword>
<evidence type="ECO:0000313" key="7">
    <source>
        <dbReference type="EMBL" id="NRF68773.1"/>
    </source>
</evidence>
<proteinExistence type="predicted"/>
<comment type="caution">
    <text evidence="7">The sequence shown here is derived from an EMBL/GenBank/DDBJ whole genome shotgun (WGS) entry which is preliminary data.</text>
</comment>
<feature type="transmembrane region" description="Helical" evidence="6">
    <location>
        <begin position="133"/>
        <end position="149"/>
    </location>
</feature>